<dbReference type="EMBL" id="WMBT01000003">
    <property type="protein sequence ID" value="MTE00286.1"/>
    <property type="molecule type" value="Genomic_DNA"/>
</dbReference>
<dbReference type="InterPro" id="IPR037401">
    <property type="entry name" value="SnoaL-like"/>
</dbReference>
<keyword evidence="3" id="KW-1185">Reference proteome</keyword>
<accession>A0A6L6HM86</accession>
<name>A0A6L6HM86_9RHOB</name>
<protein>
    <submittedName>
        <fullName evidence="2">Nuclear transport factor 2 family protein</fullName>
    </submittedName>
</protein>
<dbReference type="InterPro" id="IPR032710">
    <property type="entry name" value="NTF2-like_dom_sf"/>
</dbReference>
<reference evidence="2 3" key="1">
    <citation type="submission" date="2019-11" db="EMBL/GenBank/DDBJ databases">
        <authorList>
            <person name="Lang L."/>
        </authorList>
    </citation>
    <scope>NUCLEOTIDE SEQUENCE [LARGE SCALE GENOMIC DNA]</scope>
    <source>
        <strain evidence="2 3">YIM 132242</strain>
    </source>
</reference>
<dbReference type="Proteomes" id="UP000481417">
    <property type="component" value="Unassembled WGS sequence"/>
</dbReference>
<evidence type="ECO:0000259" key="1">
    <source>
        <dbReference type="Pfam" id="PF13577"/>
    </source>
</evidence>
<dbReference type="CDD" id="cd00531">
    <property type="entry name" value="NTF2_like"/>
    <property type="match status" value="1"/>
</dbReference>
<gene>
    <name evidence="2" type="ORF">GIY56_08300</name>
</gene>
<comment type="caution">
    <text evidence="2">The sequence shown here is derived from an EMBL/GenBank/DDBJ whole genome shotgun (WGS) entry which is preliminary data.</text>
</comment>
<dbReference type="AlphaFoldDB" id="A0A6L6HM86"/>
<proteinExistence type="predicted"/>
<dbReference type="Gene3D" id="3.10.450.50">
    <property type="match status" value="1"/>
</dbReference>
<dbReference type="Pfam" id="PF13577">
    <property type="entry name" value="SnoaL_4"/>
    <property type="match status" value="1"/>
</dbReference>
<dbReference type="SUPFAM" id="SSF54427">
    <property type="entry name" value="NTF2-like"/>
    <property type="match status" value="1"/>
</dbReference>
<evidence type="ECO:0000313" key="3">
    <source>
        <dbReference type="Proteomes" id="UP000481417"/>
    </source>
</evidence>
<evidence type="ECO:0000313" key="2">
    <source>
        <dbReference type="EMBL" id="MTE00286.1"/>
    </source>
</evidence>
<sequence length="150" mass="17212">MTSVERLIEQQAIERMMYTYSFHLDMNHPEELAALFVDDCEVSYAPNFGATGKDAYVKTLEGIGSYFRATSHHNSNIVVDFVSPTEANVRSVVLAIHRYMKERPDGWLFGQYFDTVVKRDGAWKFKRRELRTDLTTDYHVKAANPIGRAA</sequence>
<organism evidence="2 3">
    <name type="scientific">Paracoccus lichenicola</name>
    <dbReference type="NCBI Taxonomy" id="2665644"/>
    <lineage>
        <taxon>Bacteria</taxon>
        <taxon>Pseudomonadati</taxon>
        <taxon>Pseudomonadota</taxon>
        <taxon>Alphaproteobacteria</taxon>
        <taxon>Rhodobacterales</taxon>
        <taxon>Paracoccaceae</taxon>
        <taxon>Paracoccus</taxon>
    </lineage>
</organism>
<feature type="domain" description="SnoaL-like" evidence="1">
    <location>
        <begin position="6"/>
        <end position="128"/>
    </location>
</feature>